<dbReference type="OrthoDB" id="671439at2759"/>
<dbReference type="PANTHER" id="PTHR31147:SF33">
    <property type="entry name" value="N-HYDROXYCINNAMOYL_BENZOYLTRANSFERASE, PUTATIVE-RELATED"/>
    <property type="match status" value="1"/>
</dbReference>
<dbReference type="InterPro" id="IPR050898">
    <property type="entry name" value="Plant_acyltransferase"/>
</dbReference>
<dbReference type="InterPro" id="IPR023213">
    <property type="entry name" value="CAT-like_dom_sf"/>
</dbReference>
<dbReference type="PANTHER" id="PTHR31147">
    <property type="entry name" value="ACYL TRANSFERASE 4"/>
    <property type="match status" value="1"/>
</dbReference>
<reference evidence="2" key="1">
    <citation type="journal article" date="2023" name="Plant J.">
        <title>The genome of the king protea, Protea cynaroides.</title>
        <authorList>
            <person name="Chang J."/>
            <person name="Duong T.A."/>
            <person name="Schoeman C."/>
            <person name="Ma X."/>
            <person name="Roodt D."/>
            <person name="Barker N."/>
            <person name="Li Z."/>
            <person name="Van de Peer Y."/>
            <person name="Mizrachi E."/>
        </authorList>
    </citation>
    <scope>NUCLEOTIDE SEQUENCE</scope>
    <source>
        <tissue evidence="2">Young leaves</tissue>
    </source>
</reference>
<proteinExistence type="inferred from homology"/>
<protein>
    <submittedName>
        <fullName evidence="2">Uncharacterized protein</fullName>
    </submittedName>
</protein>
<comment type="caution">
    <text evidence="2">The sequence shown here is derived from an EMBL/GenBank/DDBJ whole genome shotgun (WGS) entry which is preliminary data.</text>
</comment>
<keyword evidence="3" id="KW-1185">Reference proteome</keyword>
<accession>A0A9Q0KSN4</accession>
<organism evidence="2 3">
    <name type="scientific">Protea cynaroides</name>
    <dbReference type="NCBI Taxonomy" id="273540"/>
    <lineage>
        <taxon>Eukaryota</taxon>
        <taxon>Viridiplantae</taxon>
        <taxon>Streptophyta</taxon>
        <taxon>Embryophyta</taxon>
        <taxon>Tracheophyta</taxon>
        <taxon>Spermatophyta</taxon>
        <taxon>Magnoliopsida</taxon>
        <taxon>Proteales</taxon>
        <taxon>Proteaceae</taxon>
        <taxon>Protea</taxon>
    </lineage>
</organism>
<evidence type="ECO:0000256" key="1">
    <source>
        <dbReference type="ARBA" id="ARBA00009861"/>
    </source>
</evidence>
<dbReference type="Pfam" id="PF02458">
    <property type="entry name" value="Transferase"/>
    <property type="match status" value="1"/>
</dbReference>
<sequence>MRRSSTHTSLTYGNLRVGYYYGNGCVAMYVQLGAKELMEQPIWETADLIRKSKSNATDEYVRSFIDFQELHYTEGITAGKRVSGFPDWRHTGHSSIDFGWGGPVTVLPLSRNLLGSVEPCFFLPYSSANEGMKDGFKVLISLPETDMPTFRVEMGKLSNLDKLSSL</sequence>
<dbReference type="AlphaFoldDB" id="A0A9Q0KSN4"/>
<evidence type="ECO:0000313" key="3">
    <source>
        <dbReference type="Proteomes" id="UP001141806"/>
    </source>
</evidence>
<dbReference type="Gene3D" id="3.30.559.10">
    <property type="entry name" value="Chloramphenicol acetyltransferase-like domain"/>
    <property type="match status" value="1"/>
</dbReference>
<gene>
    <name evidence="2" type="ORF">NE237_001193</name>
</gene>
<dbReference type="Proteomes" id="UP001141806">
    <property type="component" value="Unassembled WGS sequence"/>
</dbReference>
<dbReference type="EMBL" id="JAMYWD010000003">
    <property type="protein sequence ID" value="KAJ4976087.1"/>
    <property type="molecule type" value="Genomic_DNA"/>
</dbReference>
<comment type="similarity">
    <text evidence="1">Belongs to the plant acyltransferase family.</text>
</comment>
<evidence type="ECO:0000313" key="2">
    <source>
        <dbReference type="EMBL" id="KAJ4976087.1"/>
    </source>
</evidence>
<name>A0A9Q0KSN4_9MAGN</name>